<dbReference type="SUPFAM" id="SSF141523">
    <property type="entry name" value="L,D-transpeptidase catalytic domain-like"/>
    <property type="match status" value="1"/>
</dbReference>
<accession>A0A4R4A9C6</accession>
<feature type="active site" description="Proton donor/acceptor" evidence="7">
    <location>
        <position position="140"/>
    </location>
</feature>
<comment type="pathway">
    <text evidence="1 7">Cell wall biogenesis; peptidoglycan biosynthesis.</text>
</comment>
<evidence type="ECO:0000313" key="11">
    <source>
        <dbReference type="Proteomes" id="UP000295247"/>
    </source>
</evidence>
<sequence>MPRDASCLSSNPPGPQRRAPAAHQSWLILLFIVLLAGCAGTPGPMPDQADRVVVRKSERSLELWHGETLLRSYRVALGDAPVGHKFRAGDERTPIGDYVLDWRNPRSNFYKSIHISYPNERDRATARLLGHDPGGMIMIHGQPNHIRSEQVRREYATRDWTDGCIAVQDDEMDEIWRMVRNGTPIRILP</sequence>
<reference evidence="10 11" key="1">
    <citation type="submission" date="2019-03" db="EMBL/GenBank/DDBJ databases">
        <title>Genomic Encyclopedia of Type Strains, Phase IV (KMG-IV): sequencing the most valuable type-strain genomes for metagenomic binning, comparative biology and taxonomic classification.</title>
        <authorList>
            <person name="Goeker M."/>
        </authorList>
    </citation>
    <scope>NUCLEOTIDE SEQUENCE [LARGE SCALE GENOMIC DNA]</scope>
    <source>
        <strain evidence="10 11">DSM 203</strain>
    </source>
</reference>
<keyword evidence="8" id="KW-0472">Membrane</keyword>
<feature type="domain" description="L,D-TPase catalytic" evidence="9">
    <location>
        <begin position="50"/>
        <end position="188"/>
    </location>
</feature>
<feature type="transmembrane region" description="Helical" evidence="8">
    <location>
        <begin position="26"/>
        <end position="45"/>
    </location>
</feature>
<dbReference type="AlphaFoldDB" id="A0A4R4A9C6"/>
<organism evidence="10 11">
    <name type="scientific">Marichromatium gracile</name>
    <name type="common">Chromatium gracile</name>
    <dbReference type="NCBI Taxonomy" id="1048"/>
    <lineage>
        <taxon>Bacteria</taxon>
        <taxon>Pseudomonadati</taxon>
        <taxon>Pseudomonadota</taxon>
        <taxon>Gammaproteobacteria</taxon>
        <taxon>Chromatiales</taxon>
        <taxon>Chromatiaceae</taxon>
        <taxon>Marichromatium</taxon>
    </lineage>
</organism>
<gene>
    <name evidence="10" type="ORF">EDC29_10695</name>
</gene>
<evidence type="ECO:0000256" key="4">
    <source>
        <dbReference type="ARBA" id="ARBA00022960"/>
    </source>
</evidence>
<comment type="caution">
    <text evidence="10">The sequence shown here is derived from an EMBL/GenBank/DDBJ whole genome shotgun (WGS) entry which is preliminary data.</text>
</comment>
<dbReference type="EMBL" id="SMDC01000006">
    <property type="protein sequence ID" value="TCW35532.1"/>
    <property type="molecule type" value="Genomic_DNA"/>
</dbReference>
<evidence type="ECO:0000256" key="2">
    <source>
        <dbReference type="ARBA" id="ARBA00005992"/>
    </source>
</evidence>
<keyword evidence="5 7" id="KW-0573">Peptidoglycan synthesis</keyword>
<comment type="similarity">
    <text evidence="2">Belongs to the YkuD family.</text>
</comment>
<dbReference type="GO" id="GO:0004180">
    <property type="term" value="F:carboxypeptidase activity"/>
    <property type="evidence" value="ECO:0007669"/>
    <property type="project" value="UniProtKB-ARBA"/>
</dbReference>
<dbReference type="InterPro" id="IPR005490">
    <property type="entry name" value="LD_TPept_cat_dom"/>
</dbReference>
<feature type="active site" description="Nucleophile" evidence="7">
    <location>
        <position position="164"/>
    </location>
</feature>
<keyword evidence="4 7" id="KW-0133">Cell shape</keyword>
<dbReference type="GO" id="GO:0071555">
    <property type="term" value="P:cell wall organization"/>
    <property type="evidence" value="ECO:0007669"/>
    <property type="project" value="UniProtKB-UniRule"/>
</dbReference>
<dbReference type="Proteomes" id="UP000295247">
    <property type="component" value="Unassembled WGS sequence"/>
</dbReference>
<evidence type="ECO:0000313" key="10">
    <source>
        <dbReference type="EMBL" id="TCW35532.1"/>
    </source>
</evidence>
<evidence type="ECO:0000259" key="9">
    <source>
        <dbReference type="PROSITE" id="PS52029"/>
    </source>
</evidence>
<protein>
    <submittedName>
        <fullName evidence="10">L,D-transpeptidase-like protein</fullName>
    </submittedName>
</protein>
<evidence type="ECO:0000256" key="5">
    <source>
        <dbReference type="ARBA" id="ARBA00022984"/>
    </source>
</evidence>
<proteinExistence type="inferred from homology"/>
<evidence type="ECO:0000256" key="1">
    <source>
        <dbReference type="ARBA" id="ARBA00004752"/>
    </source>
</evidence>
<keyword evidence="8" id="KW-0812">Transmembrane</keyword>
<dbReference type="Gene3D" id="2.40.440.10">
    <property type="entry name" value="L,D-transpeptidase catalytic domain-like"/>
    <property type="match status" value="1"/>
</dbReference>
<evidence type="ECO:0000256" key="7">
    <source>
        <dbReference type="PROSITE-ProRule" id="PRU01373"/>
    </source>
</evidence>
<evidence type="ECO:0000256" key="6">
    <source>
        <dbReference type="ARBA" id="ARBA00023316"/>
    </source>
</evidence>
<keyword evidence="8" id="KW-1133">Transmembrane helix</keyword>
<dbReference type="PANTHER" id="PTHR36699:SF1">
    <property type="entry name" value="L,D-TRANSPEPTIDASE YAFK-RELATED"/>
    <property type="match status" value="1"/>
</dbReference>
<dbReference type="UniPathway" id="UPA00219"/>
<dbReference type="GO" id="GO:0016740">
    <property type="term" value="F:transferase activity"/>
    <property type="evidence" value="ECO:0007669"/>
    <property type="project" value="UniProtKB-KW"/>
</dbReference>
<name>A0A4R4A9C6_MARGR</name>
<dbReference type="PROSITE" id="PS52029">
    <property type="entry name" value="LD_TPASE"/>
    <property type="match status" value="1"/>
</dbReference>
<dbReference type="CDD" id="cd16913">
    <property type="entry name" value="YkuD_like"/>
    <property type="match status" value="1"/>
</dbReference>
<dbReference type="InterPro" id="IPR038063">
    <property type="entry name" value="Transpep_catalytic_dom"/>
</dbReference>
<keyword evidence="3" id="KW-0808">Transferase</keyword>
<dbReference type="PANTHER" id="PTHR36699">
    <property type="entry name" value="LD-TRANSPEPTIDASE"/>
    <property type="match status" value="1"/>
</dbReference>
<dbReference type="GO" id="GO:0009252">
    <property type="term" value="P:peptidoglycan biosynthetic process"/>
    <property type="evidence" value="ECO:0007669"/>
    <property type="project" value="UniProtKB-UniPathway"/>
</dbReference>
<keyword evidence="6 7" id="KW-0961">Cell wall biogenesis/degradation</keyword>
<dbReference type="GO" id="GO:0008360">
    <property type="term" value="P:regulation of cell shape"/>
    <property type="evidence" value="ECO:0007669"/>
    <property type="project" value="UniProtKB-UniRule"/>
</dbReference>
<evidence type="ECO:0000256" key="8">
    <source>
        <dbReference type="SAM" id="Phobius"/>
    </source>
</evidence>
<dbReference type="Pfam" id="PF03734">
    <property type="entry name" value="YkuD"/>
    <property type="match status" value="1"/>
</dbReference>
<evidence type="ECO:0000256" key="3">
    <source>
        <dbReference type="ARBA" id="ARBA00022679"/>
    </source>
</evidence>